<protein>
    <submittedName>
        <fullName evidence="7">Cobalt-zinc-cadmium resistance protein CzcB</fullName>
    </submittedName>
</protein>
<dbReference type="GO" id="GO:0060003">
    <property type="term" value="P:copper ion export"/>
    <property type="evidence" value="ECO:0007669"/>
    <property type="project" value="TreeGrafter"/>
</dbReference>
<evidence type="ECO:0000259" key="6">
    <source>
        <dbReference type="Pfam" id="PF25975"/>
    </source>
</evidence>
<feature type="domain" description="CzcB-like barrel-sandwich hybrid" evidence="5">
    <location>
        <begin position="103"/>
        <end position="339"/>
    </location>
</feature>
<dbReference type="GO" id="GO:0046914">
    <property type="term" value="F:transition metal ion binding"/>
    <property type="evidence" value="ECO:0007669"/>
    <property type="project" value="TreeGrafter"/>
</dbReference>
<feature type="coiled-coil region" evidence="3">
    <location>
        <begin position="232"/>
        <end position="259"/>
    </location>
</feature>
<dbReference type="EMBL" id="CP036273">
    <property type="protein sequence ID" value="QDU23889.1"/>
    <property type="molecule type" value="Genomic_DNA"/>
</dbReference>
<dbReference type="GO" id="GO:0016020">
    <property type="term" value="C:membrane"/>
    <property type="evidence" value="ECO:0007669"/>
    <property type="project" value="InterPro"/>
</dbReference>
<feature type="domain" description="CzcB-like C-terminal circularly permuted SH3-like" evidence="6">
    <location>
        <begin position="427"/>
        <end position="488"/>
    </location>
</feature>
<keyword evidence="8" id="KW-1185">Reference proteome</keyword>
<dbReference type="AlphaFoldDB" id="A0A517Y2C5"/>
<evidence type="ECO:0000256" key="2">
    <source>
        <dbReference type="ARBA" id="ARBA00022448"/>
    </source>
</evidence>
<dbReference type="InterPro" id="IPR051909">
    <property type="entry name" value="MFP_Cation_Efflux"/>
</dbReference>
<dbReference type="NCBIfam" id="TIGR01730">
    <property type="entry name" value="RND_mfp"/>
    <property type="match status" value="1"/>
</dbReference>
<dbReference type="Pfam" id="PF25975">
    <property type="entry name" value="CzcB_C"/>
    <property type="match status" value="1"/>
</dbReference>
<evidence type="ECO:0000259" key="5">
    <source>
        <dbReference type="Pfam" id="PF25973"/>
    </source>
</evidence>
<dbReference type="GO" id="GO:0015679">
    <property type="term" value="P:plasma membrane copper ion transport"/>
    <property type="evidence" value="ECO:0007669"/>
    <property type="project" value="TreeGrafter"/>
</dbReference>
<evidence type="ECO:0000256" key="1">
    <source>
        <dbReference type="ARBA" id="ARBA00009477"/>
    </source>
</evidence>
<sequence>MSVAAPPSPAGPRPKRPFVRRLTALLLLPVGAALGVAGTRALTPPAAPPPAPVAAPPAADDPTAVHFARDRWEAAGVRTEPVTATPLADHAWRSGRVVLNDDRVAHVSPPVEGIIREVRVRLGQDVTAGQVLAVLDSKEVSQAKLDLVTTRVALAAEREREEWARTTAANTEALVAAVAAGKSVAEIDAAFKDRPVGDRRQLLMAAYTGRNQLKAQLASDRASTGAIPGITRRKTEADYDAAEAALQGLREEFRFQARQQARTADLKLKEASAAHDVARTRLLTLGYTADQIERTDPVKEGPAAARYEVVAPFAGTVVEKHAVLSERVSAQFQLFQLADLSAVWVQADAFEADLPLLRGLAGRGVVFRAPAAGVAERPATVFYAGDLVDRASRAVTVSAAAPNPDRTLKPGMYVEVGLPRGDAAPVVHVPAAAVQRHQGGTFVFVLHGRDEFRRADVELGREAGDRVEVKAGLRPGDVIAVAGGFVLKSELYRDQLAGD</sequence>
<evidence type="ECO:0000256" key="3">
    <source>
        <dbReference type="SAM" id="Coils"/>
    </source>
</evidence>
<dbReference type="RefSeq" id="WP_145244101.1">
    <property type="nucleotide sequence ID" value="NZ_CP036273.1"/>
</dbReference>
<dbReference type="PANTHER" id="PTHR30097:SF4">
    <property type="entry name" value="SLR6042 PROTEIN"/>
    <property type="match status" value="1"/>
</dbReference>
<evidence type="ECO:0000313" key="8">
    <source>
        <dbReference type="Proteomes" id="UP000319576"/>
    </source>
</evidence>
<dbReference type="Pfam" id="PF25954">
    <property type="entry name" value="Beta-barrel_RND_2"/>
    <property type="match status" value="1"/>
</dbReference>
<dbReference type="Pfam" id="PF25973">
    <property type="entry name" value="BSH_CzcB"/>
    <property type="match status" value="1"/>
</dbReference>
<feature type="domain" description="CusB-like beta-barrel" evidence="4">
    <location>
        <begin position="343"/>
        <end position="418"/>
    </location>
</feature>
<comment type="similarity">
    <text evidence="1">Belongs to the membrane fusion protein (MFP) (TC 8.A.1) family.</text>
</comment>
<dbReference type="OrthoDB" id="9806939at2"/>
<evidence type="ECO:0000259" key="4">
    <source>
        <dbReference type="Pfam" id="PF25954"/>
    </source>
</evidence>
<dbReference type="Gene3D" id="2.40.30.170">
    <property type="match status" value="1"/>
</dbReference>
<keyword evidence="2" id="KW-0813">Transport</keyword>
<dbReference type="InterPro" id="IPR058792">
    <property type="entry name" value="Beta-barrel_RND_2"/>
</dbReference>
<dbReference type="InterPro" id="IPR058649">
    <property type="entry name" value="CzcB_C"/>
</dbReference>
<dbReference type="GO" id="GO:0030288">
    <property type="term" value="C:outer membrane-bounded periplasmic space"/>
    <property type="evidence" value="ECO:0007669"/>
    <property type="project" value="TreeGrafter"/>
</dbReference>
<gene>
    <name evidence="7" type="primary">czcB_2</name>
    <name evidence="7" type="ORF">ETAA1_58990</name>
</gene>
<dbReference type="GO" id="GO:0022857">
    <property type="term" value="F:transmembrane transporter activity"/>
    <property type="evidence" value="ECO:0007669"/>
    <property type="project" value="InterPro"/>
</dbReference>
<dbReference type="KEGG" id="uli:ETAA1_58990"/>
<dbReference type="SUPFAM" id="SSF111369">
    <property type="entry name" value="HlyD-like secretion proteins"/>
    <property type="match status" value="2"/>
</dbReference>
<dbReference type="Gene3D" id="2.40.50.100">
    <property type="match status" value="1"/>
</dbReference>
<proteinExistence type="inferred from homology"/>
<name>A0A517Y2C5_9BACT</name>
<dbReference type="InterPro" id="IPR006143">
    <property type="entry name" value="RND_pump_MFP"/>
</dbReference>
<dbReference type="Gene3D" id="2.40.420.20">
    <property type="match status" value="1"/>
</dbReference>
<evidence type="ECO:0000313" key="7">
    <source>
        <dbReference type="EMBL" id="QDU23889.1"/>
    </source>
</evidence>
<accession>A0A517Y2C5</accession>
<dbReference type="InterPro" id="IPR058647">
    <property type="entry name" value="BSH_CzcB-like"/>
</dbReference>
<keyword evidence="3" id="KW-0175">Coiled coil</keyword>
<dbReference type="Proteomes" id="UP000319576">
    <property type="component" value="Chromosome"/>
</dbReference>
<reference evidence="7 8" key="1">
    <citation type="submission" date="2019-02" db="EMBL/GenBank/DDBJ databases">
        <title>Deep-cultivation of Planctomycetes and their phenomic and genomic characterization uncovers novel biology.</title>
        <authorList>
            <person name="Wiegand S."/>
            <person name="Jogler M."/>
            <person name="Boedeker C."/>
            <person name="Pinto D."/>
            <person name="Vollmers J."/>
            <person name="Rivas-Marin E."/>
            <person name="Kohn T."/>
            <person name="Peeters S.H."/>
            <person name="Heuer A."/>
            <person name="Rast P."/>
            <person name="Oberbeckmann S."/>
            <person name="Bunk B."/>
            <person name="Jeske O."/>
            <person name="Meyerdierks A."/>
            <person name="Storesund J.E."/>
            <person name="Kallscheuer N."/>
            <person name="Luecker S."/>
            <person name="Lage O.M."/>
            <person name="Pohl T."/>
            <person name="Merkel B.J."/>
            <person name="Hornburger P."/>
            <person name="Mueller R.-W."/>
            <person name="Bruemmer F."/>
            <person name="Labrenz M."/>
            <person name="Spormann A.M."/>
            <person name="Op den Camp H."/>
            <person name="Overmann J."/>
            <person name="Amann R."/>
            <person name="Jetten M.S.M."/>
            <person name="Mascher T."/>
            <person name="Medema M.H."/>
            <person name="Devos D.P."/>
            <person name="Kaster A.-K."/>
            <person name="Ovreas L."/>
            <person name="Rohde M."/>
            <person name="Galperin M.Y."/>
            <person name="Jogler C."/>
        </authorList>
    </citation>
    <scope>NUCLEOTIDE SEQUENCE [LARGE SCALE GENOMIC DNA]</scope>
    <source>
        <strain evidence="7 8">ETA_A1</strain>
    </source>
</reference>
<organism evidence="7 8">
    <name type="scientific">Urbifossiella limnaea</name>
    <dbReference type="NCBI Taxonomy" id="2528023"/>
    <lineage>
        <taxon>Bacteria</taxon>
        <taxon>Pseudomonadati</taxon>
        <taxon>Planctomycetota</taxon>
        <taxon>Planctomycetia</taxon>
        <taxon>Gemmatales</taxon>
        <taxon>Gemmataceae</taxon>
        <taxon>Urbifossiella</taxon>
    </lineage>
</organism>
<dbReference type="PANTHER" id="PTHR30097">
    <property type="entry name" value="CATION EFFLUX SYSTEM PROTEIN CUSB"/>
    <property type="match status" value="1"/>
</dbReference>